<feature type="domain" description="DUF4110" evidence="3">
    <location>
        <begin position="660"/>
        <end position="721"/>
    </location>
</feature>
<proteinExistence type="inferred from homology"/>
<dbReference type="SUPFAM" id="SSF117281">
    <property type="entry name" value="Kelch motif"/>
    <property type="match status" value="1"/>
</dbReference>
<dbReference type="InterPro" id="IPR025183">
    <property type="entry name" value="DUF4110"/>
</dbReference>
<feature type="compositionally biased region" description="Acidic residues" evidence="2">
    <location>
        <begin position="580"/>
        <end position="621"/>
    </location>
</feature>
<dbReference type="OrthoDB" id="4447at2759"/>
<name>A0A6A1W0H1_9ROSI</name>
<evidence type="ECO:0000313" key="4">
    <source>
        <dbReference type="EMBL" id="KAB1217298.1"/>
    </source>
</evidence>
<evidence type="ECO:0000256" key="1">
    <source>
        <dbReference type="ARBA" id="ARBA00008668"/>
    </source>
</evidence>
<organism evidence="4 5">
    <name type="scientific">Morella rubra</name>
    <name type="common">Chinese bayberry</name>
    <dbReference type="NCBI Taxonomy" id="262757"/>
    <lineage>
        <taxon>Eukaryota</taxon>
        <taxon>Viridiplantae</taxon>
        <taxon>Streptophyta</taxon>
        <taxon>Embryophyta</taxon>
        <taxon>Tracheophyta</taxon>
        <taxon>Spermatophyta</taxon>
        <taxon>Magnoliopsida</taxon>
        <taxon>eudicotyledons</taxon>
        <taxon>Gunneridae</taxon>
        <taxon>Pentapetalae</taxon>
        <taxon>rosids</taxon>
        <taxon>fabids</taxon>
        <taxon>Fagales</taxon>
        <taxon>Myricaceae</taxon>
        <taxon>Morella</taxon>
    </lineage>
</organism>
<evidence type="ECO:0000259" key="3">
    <source>
        <dbReference type="Pfam" id="PF13422"/>
    </source>
</evidence>
<feature type="region of interest" description="Disordered" evidence="2">
    <location>
        <begin position="578"/>
        <end position="631"/>
    </location>
</feature>
<reference evidence="4 5" key="1">
    <citation type="journal article" date="2019" name="Plant Biotechnol. J.">
        <title>The red bayberry genome and genetic basis of sex determination.</title>
        <authorList>
            <person name="Jia H.M."/>
            <person name="Jia H.J."/>
            <person name="Cai Q.L."/>
            <person name="Wang Y."/>
            <person name="Zhao H.B."/>
            <person name="Yang W.F."/>
            <person name="Wang G.Y."/>
            <person name="Li Y.H."/>
            <person name="Zhan D.L."/>
            <person name="Shen Y.T."/>
            <person name="Niu Q.F."/>
            <person name="Chang L."/>
            <person name="Qiu J."/>
            <person name="Zhao L."/>
            <person name="Xie H.B."/>
            <person name="Fu W.Y."/>
            <person name="Jin J."/>
            <person name="Li X.W."/>
            <person name="Jiao Y."/>
            <person name="Zhou C.C."/>
            <person name="Tu T."/>
            <person name="Chai C.Y."/>
            <person name="Gao J.L."/>
            <person name="Fan L.J."/>
            <person name="van de Weg E."/>
            <person name="Wang J.Y."/>
            <person name="Gao Z.S."/>
        </authorList>
    </citation>
    <scope>NUCLEOTIDE SEQUENCE [LARGE SCALE GENOMIC DNA]</scope>
    <source>
        <tissue evidence="4">Leaves</tissue>
    </source>
</reference>
<dbReference type="InterPro" id="IPR015915">
    <property type="entry name" value="Kelch-typ_b-propeller"/>
</dbReference>
<evidence type="ECO:0000256" key="2">
    <source>
        <dbReference type="SAM" id="MobiDB-lite"/>
    </source>
</evidence>
<evidence type="ECO:0000313" key="5">
    <source>
        <dbReference type="Proteomes" id="UP000516437"/>
    </source>
</evidence>
<dbReference type="PANTHER" id="PTHR46063:SF1">
    <property type="entry name" value="KELCH DOMAIN-CONTAINING PROTEIN 4"/>
    <property type="match status" value="1"/>
</dbReference>
<dbReference type="AlphaFoldDB" id="A0A6A1W0H1"/>
<accession>A0A6A1W0H1</accession>
<dbReference type="InterPro" id="IPR052588">
    <property type="entry name" value="Kelch_domain_protein"/>
</dbReference>
<dbReference type="Proteomes" id="UP000516437">
    <property type="component" value="Chromosome 4"/>
</dbReference>
<comment type="similarity">
    <text evidence="1">Belongs to the 'GDSL' lipolytic enzyme family.</text>
</comment>
<dbReference type="Gene3D" id="2.120.10.80">
    <property type="entry name" value="Kelch-type beta propeller"/>
    <property type="match status" value="1"/>
</dbReference>
<dbReference type="GO" id="GO:0016788">
    <property type="term" value="F:hydrolase activity, acting on ester bonds"/>
    <property type="evidence" value="ECO:0007669"/>
    <property type="project" value="InterPro"/>
</dbReference>
<comment type="caution">
    <text evidence="4">The sequence shown here is derived from an EMBL/GenBank/DDBJ whole genome shotgun (WGS) entry which is preliminary data.</text>
</comment>
<dbReference type="PANTHER" id="PTHR46063">
    <property type="entry name" value="KELCH DOMAIN-CONTAINING PROTEIN"/>
    <property type="match status" value="1"/>
</dbReference>
<dbReference type="Pfam" id="PF24681">
    <property type="entry name" value="Kelch_KLHDC2_KLHL20_DRC7"/>
    <property type="match status" value="2"/>
</dbReference>
<dbReference type="InterPro" id="IPR036514">
    <property type="entry name" value="SGNH_hydro_sf"/>
</dbReference>
<gene>
    <name evidence="4" type="ORF">CJ030_MR4G021023</name>
</gene>
<dbReference type="InterPro" id="IPR001087">
    <property type="entry name" value="GDSL"/>
</dbReference>
<keyword evidence="5" id="KW-1185">Reference proteome</keyword>
<protein>
    <submittedName>
        <fullName evidence="4">Kelch domain-containing protein 4</fullName>
    </submittedName>
</protein>
<feature type="region of interest" description="Disordered" evidence="2">
    <location>
        <begin position="1"/>
        <end position="34"/>
    </location>
</feature>
<sequence length="1166" mass="132119">MGKKTKKPGKGKEKTEKKTAKAEEKRARRESKKLSPEDDIDAILYLSFALPSVSFTGNSFPENFWQKMVLGVEGYPQELVSNIHIGIVFGGTPMPLSIQKEEAKKKEVHVEENVPAPSPRSNCTLNINPLKETELILYGGEFYNGTKTFVYGDLYRYDVEKQEWKSISSPNSPPPRSAHQAVAWKNYLYIFGGEFTSPNQERFHHYKDFWMLDLKTNQWEQLNLKGCPSPRSGHRMVSAGYRVRLSDMISSLQQLMSAKVLYKHKIIIFGGFYDTLREVRYYNDLYIFDLDQFKWQEMKPGPGSMWPSARSGFQFFVHQDEIFLYGGYSKEVSSEKSSSEKGIVHSDMWSLDPRTWEWNKVKKSGMPPGPRAGFSMCVHKRRALLFGGVVDMEVQGDVMMSLFLNELYGFQLDNNRWYPLELRKEKSTKDKLKKSSVQKDTAMDLDCKKYPIQQEECAVDDEDENSEYHEEEGDMESNIVDISQNLTTTVTVGNGGLAAKSGGRRHESCSKLDMQSFELPEIPKPCGRINSCMVVGRDTLYVYGGMMEVRDQEITLDDLYSLNLSKLDEWKCIIPASESEWVEASEDEDGDEDGEEDDSEDECNSDSNVDESSDDDDDNEATGDGSLQMGDAVALIKGKNKNLRRKEKRARIEQIRASLGLSDSQRTPTPGETLKDFYKRTNVYWQMAAHEHTQHTGKELRKDGFDLAESRYRELKPILDEQLLMHLHVEPVAQPAVTRGSCNETTREGKCSVSAVSERMATGDGSLQMGDAVALIKGKNKNLRRKEKRARIEQIRASLGLSDSQRTPTPGETLKDFYKRTNVYWQMAAHEHTQHTGKELRKDGFDLAESRYRELKPILDEQLLMHLHVEPVAQPAVTRGSCNETTREAKLAPALYTFGDSTVVSGNDVSLNAPGKANYAPYGIDFPTGPSGRVTNGATISDFFAQWLGIQGTPSFLQVSRKEKLHEGFNYASGSAGIRSETGTANHGVTLSMEKQIGLFRKTVQEYLPLLFRNADELRNHLSKSFFLVIVGNNDYSQNYLSSQYNSSRTYNMKQFADLLVYDLDQQLQDLYRLGARKYVVFEIDPIGCEPVFLKAKTKCAEKVNSYVATYNHKLGVMLEGLGKALRNSTFVLGKRFQLMEDLLANPTRYGKLTLFSFSAFTNPIR</sequence>
<dbReference type="Pfam" id="PF13422">
    <property type="entry name" value="DUF4110"/>
    <property type="match status" value="2"/>
</dbReference>
<dbReference type="Gene3D" id="3.40.50.1110">
    <property type="entry name" value="SGNH hydrolase"/>
    <property type="match status" value="1"/>
</dbReference>
<dbReference type="Pfam" id="PF00657">
    <property type="entry name" value="Lipase_GDSL"/>
    <property type="match status" value="1"/>
</dbReference>
<dbReference type="EMBL" id="RXIC02000022">
    <property type="protein sequence ID" value="KAB1217298.1"/>
    <property type="molecule type" value="Genomic_DNA"/>
</dbReference>
<feature type="compositionally biased region" description="Basic and acidic residues" evidence="2">
    <location>
        <begin position="10"/>
        <end position="34"/>
    </location>
</feature>
<feature type="domain" description="DUF4110" evidence="3">
    <location>
        <begin position="800"/>
        <end position="861"/>
    </location>
</feature>